<dbReference type="Gene3D" id="3.20.20.80">
    <property type="entry name" value="Glycosidases"/>
    <property type="match status" value="1"/>
</dbReference>
<dbReference type="PIRSF" id="PIRSF001043">
    <property type="entry name" value="Endoglucanase_B"/>
    <property type="match status" value="1"/>
</dbReference>
<dbReference type="GO" id="GO:0009986">
    <property type="term" value="C:cell surface"/>
    <property type="evidence" value="ECO:0007669"/>
    <property type="project" value="TreeGrafter"/>
</dbReference>
<dbReference type="InterPro" id="IPR050386">
    <property type="entry name" value="Glycosyl_hydrolase_5"/>
</dbReference>
<feature type="signal peptide" evidence="10">
    <location>
        <begin position="1"/>
        <end position="18"/>
    </location>
</feature>
<evidence type="ECO:0000256" key="6">
    <source>
        <dbReference type="ARBA" id="ARBA00023295"/>
    </source>
</evidence>
<sequence length="567" mass="61671">MRGTAALCGLAGLALCNAETITDAACEASFETVTAAAAVKDLNPGWNLGNTLDAIPDETSWGNSAQEATFDSIKASGFKSIRIPVTWADHITTQSPSWTIDTAWMDRVEEVVDWAIARDLWVVLNIHHDSWEWADVTQSGADLAMIEEKFSALWAQIGDRFKCKSSKLILEPINEFPGDTQAHGDELNKLQDMFLDEINKAGGYNPQRVVSLGGLGHDSAKTSQFFERGTTYPDQPWAIQFHYYSPYDFIFGAWGKTLWGSDDDKAVMEADFANLRSNFTDVPIFIGEWEANGNVEPAAHWKYFDFLIRTANANDFSTILWDNGAHFNRPTSKWVDPSEPELITAAVAGTSNSLADSTVDIAATEQESSAFVFHKVGDPVVAQKVSYALNGNTISSITNSAGTALAATDYTVADGVVTFTAEYLGSLYSATDAAGTKETLTVAFSAGASLSITIVLWDTPTVATNSFAVDASTDLKIPVAWNGLHRVAAVKARKADGTYLSDDWTVYLPALQQGYWTFGSWGWDDENIIVYASGLSTIKAAGQEVTLSFESFPRIMGENAVNITFTQ</sequence>
<accession>A0A1B8G881</accession>
<evidence type="ECO:0000259" key="12">
    <source>
        <dbReference type="Pfam" id="PF03442"/>
    </source>
</evidence>
<evidence type="ECO:0000256" key="1">
    <source>
        <dbReference type="ARBA" id="ARBA00005641"/>
    </source>
</evidence>
<proteinExistence type="inferred from homology"/>
<dbReference type="GeneID" id="28843681"/>
<keyword evidence="5" id="KW-0119">Carbohydrate metabolism</keyword>
<dbReference type="Pfam" id="PF00150">
    <property type="entry name" value="Cellulase"/>
    <property type="match status" value="1"/>
</dbReference>
<dbReference type="InterPro" id="IPR005102">
    <property type="entry name" value="Carbo-bd_X2"/>
</dbReference>
<evidence type="ECO:0000256" key="5">
    <source>
        <dbReference type="ARBA" id="ARBA00023277"/>
    </source>
</evidence>
<evidence type="ECO:0000256" key="10">
    <source>
        <dbReference type="SAM" id="SignalP"/>
    </source>
</evidence>
<dbReference type="GO" id="GO:0005978">
    <property type="term" value="P:glycogen biosynthetic process"/>
    <property type="evidence" value="ECO:0007669"/>
    <property type="project" value="UniProtKB-UniPathway"/>
</dbReference>
<dbReference type="GO" id="GO:0005576">
    <property type="term" value="C:extracellular region"/>
    <property type="evidence" value="ECO:0007669"/>
    <property type="project" value="TreeGrafter"/>
</dbReference>
<dbReference type="SUPFAM" id="SSF51445">
    <property type="entry name" value="(Trans)glycosidases"/>
    <property type="match status" value="1"/>
</dbReference>
<dbReference type="Proteomes" id="UP000091956">
    <property type="component" value="Unassembled WGS sequence"/>
</dbReference>
<comment type="similarity">
    <text evidence="1 9">Belongs to the glycosyl hydrolase 5 (cellulase A) family.</text>
</comment>
<evidence type="ECO:0000256" key="9">
    <source>
        <dbReference type="RuleBase" id="RU361153"/>
    </source>
</evidence>
<dbReference type="PANTHER" id="PTHR31297">
    <property type="entry name" value="GLUCAN ENDO-1,6-BETA-GLUCOSIDASE B"/>
    <property type="match status" value="1"/>
</dbReference>
<protein>
    <recommendedName>
        <fullName evidence="15">Glycoside hydrolase family 5 domain-containing protein</fullName>
    </recommendedName>
</protein>
<dbReference type="GO" id="GO:0071555">
    <property type="term" value="P:cell wall organization"/>
    <property type="evidence" value="ECO:0007669"/>
    <property type="project" value="UniProtKB-KW"/>
</dbReference>
<gene>
    <name evidence="13" type="ORF">VE01_10295</name>
</gene>
<feature type="domain" description="Glycoside hydrolase family 5" evidence="11">
    <location>
        <begin position="58"/>
        <end position="326"/>
    </location>
</feature>
<reference evidence="14" key="2">
    <citation type="journal article" date="2018" name="Nat. Commun.">
        <title>Extreme sensitivity to ultraviolet light in the fungal pathogen causing white-nose syndrome of bats.</title>
        <authorList>
            <person name="Palmer J.M."/>
            <person name="Drees K.P."/>
            <person name="Foster J.T."/>
            <person name="Lindner D.L."/>
        </authorList>
    </citation>
    <scope>NUCLEOTIDE SEQUENCE [LARGE SCALE GENOMIC DNA]</scope>
    <source>
        <strain evidence="14">UAMH 10579</strain>
    </source>
</reference>
<dbReference type="AlphaFoldDB" id="A0A1B8G881"/>
<keyword evidence="6 9" id="KW-0326">Glycosidase</keyword>
<dbReference type="InterPro" id="IPR017853">
    <property type="entry name" value="GH"/>
</dbReference>
<feature type="chain" id="PRO_5008608314" description="Glycoside hydrolase family 5 domain-containing protein" evidence="10">
    <location>
        <begin position="19"/>
        <end position="567"/>
    </location>
</feature>
<dbReference type="EMBL" id="KV460275">
    <property type="protein sequence ID" value="OBT92035.1"/>
    <property type="molecule type" value="Genomic_DNA"/>
</dbReference>
<evidence type="ECO:0000256" key="8">
    <source>
        <dbReference type="ARBA" id="ARBA00023326"/>
    </source>
</evidence>
<dbReference type="GO" id="GO:0030245">
    <property type="term" value="P:cellulose catabolic process"/>
    <property type="evidence" value="ECO:0007669"/>
    <property type="project" value="UniProtKB-KW"/>
</dbReference>
<dbReference type="InterPro" id="IPR013783">
    <property type="entry name" value="Ig-like_fold"/>
</dbReference>
<dbReference type="SUPFAM" id="SSF81296">
    <property type="entry name" value="E set domains"/>
    <property type="match status" value="1"/>
</dbReference>
<evidence type="ECO:0000256" key="3">
    <source>
        <dbReference type="ARBA" id="ARBA00022801"/>
    </source>
</evidence>
<evidence type="ECO:0000256" key="4">
    <source>
        <dbReference type="ARBA" id="ARBA00023001"/>
    </source>
</evidence>
<keyword evidence="4" id="KW-0136">Cellulose degradation</keyword>
<keyword evidence="14" id="KW-1185">Reference proteome</keyword>
<dbReference type="GO" id="GO:0008422">
    <property type="term" value="F:beta-glucosidase activity"/>
    <property type="evidence" value="ECO:0007669"/>
    <property type="project" value="TreeGrafter"/>
</dbReference>
<dbReference type="UniPathway" id="UPA00164"/>
<reference evidence="13 14" key="1">
    <citation type="submission" date="2016-03" db="EMBL/GenBank/DDBJ databases">
        <title>Comparative genomics of Pseudogymnoascus destructans, the fungus causing white-nose syndrome of bats.</title>
        <authorList>
            <person name="Palmer J.M."/>
            <person name="Drees K.P."/>
            <person name="Foster J.T."/>
            <person name="Lindner D.L."/>
        </authorList>
    </citation>
    <scope>NUCLEOTIDE SEQUENCE [LARGE SCALE GENOMIC DNA]</scope>
    <source>
        <strain evidence="13 14">UAMH 10579</strain>
    </source>
</reference>
<evidence type="ECO:0008006" key="15">
    <source>
        <dbReference type="Google" id="ProtNLM"/>
    </source>
</evidence>
<evidence type="ECO:0000256" key="7">
    <source>
        <dbReference type="ARBA" id="ARBA00023316"/>
    </source>
</evidence>
<dbReference type="InterPro" id="IPR016282">
    <property type="entry name" value="Glyco_hydro_5_endoGlcnase_B"/>
</dbReference>
<dbReference type="InterPro" id="IPR014756">
    <property type="entry name" value="Ig_E-set"/>
</dbReference>
<keyword evidence="2 10" id="KW-0732">Signal</keyword>
<dbReference type="STRING" id="342668.A0A1B8G881"/>
<dbReference type="OrthoDB" id="412536at2759"/>
<keyword evidence="3 9" id="KW-0378">Hydrolase</keyword>
<keyword evidence="7" id="KW-0961">Cell wall biogenesis/degradation</keyword>
<name>A0A1B8G881_9PEZI</name>
<organism evidence="13 14">
    <name type="scientific">Pseudogymnoascus verrucosus</name>
    <dbReference type="NCBI Taxonomy" id="342668"/>
    <lineage>
        <taxon>Eukaryota</taxon>
        <taxon>Fungi</taxon>
        <taxon>Dikarya</taxon>
        <taxon>Ascomycota</taxon>
        <taxon>Pezizomycotina</taxon>
        <taxon>Leotiomycetes</taxon>
        <taxon>Thelebolales</taxon>
        <taxon>Thelebolaceae</taxon>
        <taxon>Pseudogymnoascus</taxon>
    </lineage>
</organism>
<feature type="domain" description="Carbohydrate binding X2" evidence="12">
    <location>
        <begin position="367"/>
        <end position="454"/>
    </location>
</feature>
<evidence type="ECO:0000313" key="14">
    <source>
        <dbReference type="Proteomes" id="UP000091956"/>
    </source>
</evidence>
<dbReference type="Pfam" id="PF03442">
    <property type="entry name" value="CBM_X2"/>
    <property type="match status" value="1"/>
</dbReference>
<dbReference type="InterPro" id="IPR001547">
    <property type="entry name" value="Glyco_hydro_5"/>
</dbReference>
<dbReference type="Gene3D" id="2.60.40.10">
    <property type="entry name" value="Immunoglobulins"/>
    <property type="match status" value="1"/>
</dbReference>
<keyword evidence="8" id="KW-0624">Polysaccharide degradation</keyword>
<evidence type="ECO:0000256" key="2">
    <source>
        <dbReference type="ARBA" id="ARBA00022729"/>
    </source>
</evidence>
<dbReference type="PANTHER" id="PTHR31297:SF41">
    <property type="entry name" value="ENDOGLUCANASE, PUTATIVE (AFU_ORTHOLOGUE AFUA_5G01830)-RELATED"/>
    <property type="match status" value="1"/>
</dbReference>
<evidence type="ECO:0000313" key="13">
    <source>
        <dbReference type="EMBL" id="OBT92035.1"/>
    </source>
</evidence>
<dbReference type="RefSeq" id="XP_018125768.1">
    <property type="nucleotide sequence ID" value="XM_018279698.2"/>
</dbReference>
<evidence type="ECO:0000259" key="11">
    <source>
        <dbReference type="Pfam" id="PF00150"/>
    </source>
</evidence>